<keyword evidence="2" id="KW-1003">Cell membrane</keyword>
<keyword evidence="7" id="KW-1015">Disulfide bond</keyword>
<keyword evidence="10" id="KW-0393">Immunoglobulin domain</keyword>
<reference evidence="15" key="3">
    <citation type="submission" date="2025-09" db="UniProtKB">
        <authorList>
            <consortium name="Ensembl"/>
        </authorList>
    </citation>
    <scope>IDENTIFICATION</scope>
</reference>
<dbReference type="InterPro" id="IPR007110">
    <property type="entry name" value="Ig-like_dom"/>
</dbReference>
<evidence type="ECO:0000256" key="6">
    <source>
        <dbReference type="ARBA" id="ARBA00023136"/>
    </source>
</evidence>
<dbReference type="AlphaFoldDB" id="A0AAZ1XJG3"/>
<reference evidence="16" key="1">
    <citation type="submission" date="2020-03" db="EMBL/GenBank/DDBJ databases">
        <title>Evolution of repeat sequences and sex chromosomes of tilapia species revealed by chromosome-level genomes.</title>
        <authorList>
            <person name="Xu L."/>
            <person name="Tao W."/>
            <person name="Wang D."/>
            <person name="Zhou Q."/>
        </authorList>
    </citation>
    <scope>NUCLEOTIDE SEQUENCE [LARGE SCALE GENOMIC DNA]</scope>
    <source>
        <strain evidence="16">Israel</strain>
    </source>
</reference>
<feature type="transmembrane region" description="Helical" evidence="12">
    <location>
        <begin position="382"/>
        <end position="405"/>
    </location>
</feature>
<gene>
    <name evidence="15" type="primary">LOC120437611</name>
</gene>
<reference evidence="15" key="2">
    <citation type="submission" date="2025-08" db="UniProtKB">
        <authorList>
            <consortium name="Ensembl"/>
        </authorList>
    </citation>
    <scope>IDENTIFICATION</scope>
</reference>
<dbReference type="InterPro" id="IPR003599">
    <property type="entry name" value="Ig_sub"/>
</dbReference>
<evidence type="ECO:0000259" key="14">
    <source>
        <dbReference type="PROSITE" id="PS50835"/>
    </source>
</evidence>
<dbReference type="InterPro" id="IPR013783">
    <property type="entry name" value="Ig-like_fold"/>
</dbReference>
<dbReference type="PANTHER" id="PTHR25466:SF9">
    <property type="entry name" value="FIBRONECTIN TYPE-III DOMAIN-CONTAINING PROTEIN"/>
    <property type="match status" value="1"/>
</dbReference>
<dbReference type="GO" id="GO:0042102">
    <property type="term" value="P:positive regulation of T cell proliferation"/>
    <property type="evidence" value="ECO:0007669"/>
    <property type="project" value="TreeGrafter"/>
</dbReference>
<dbReference type="Proteomes" id="UP000472276">
    <property type="component" value="Unassembled WGS sequence"/>
</dbReference>
<keyword evidence="3 12" id="KW-0812">Transmembrane</keyword>
<keyword evidence="4 13" id="KW-0732">Signal</keyword>
<feature type="compositionally biased region" description="Acidic residues" evidence="11">
    <location>
        <begin position="425"/>
        <end position="434"/>
    </location>
</feature>
<evidence type="ECO:0000256" key="11">
    <source>
        <dbReference type="SAM" id="MobiDB-lite"/>
    </source>
</evidence>
<feature type="region of interest" description="Disordered" evidence="11">
    <location>
        <begin position="413"/>
        <end position="434"/>
    </location>
</feature>
<feature type="domain" description="Ig-like" evidence="14">
    <location>
        <begin position="250"/>
        <end position="356"/>
    </location>
</feature>
<dbReference type="InterPro" id="IPR013106">
    <property type="entry name" value="Ig_V-set"/>
</dbReference>
<dbReference type="InterPro" id="IPR051713">
    <property type="entry name" value="T-cell_Activation_Regulation"/>
</dbReference>
<name>A0AAZ1XJG3_OREAU</name>
<evidence type="ECO:0000256" key="3">
    <source>
        <dbReference type="ARBA" id="ARBA00022692"/>
    </source>
</evidence>
<proteinExistence type="predicted"/>
<dbReference type="GO" id="GO:0042130">
    <property type="term" value="P:negative regulation of T cell proliferation"/>
    <property type="evidence" value="ECO:0007669"/>
    <property type="project" value="TreeGrafter"/>
</dbReference>
<evidence type="ECO:0000256" key="7">
    <source>
        <dbReference type="ARBA" id="ARBA00023157"/>
    </source>
</evidence>
<keyword evidence="9" id="KW-0325">Glycoprotein</keyword>
<evidence type="ECO:0000256" key="1">
    <source>
        <dbReference type="ARBA" id="ARBA00004251"/>
    </source>
</evidence>
<dbReference type="SMART" id="SM00406">
    <property type="entry name" value="IGv"/>
    <property type="match status" value="3"/>
</dbReference>
<keyword evidence="8" id="KW-0675">Receptor</keyword>
<evidence type="ECO:0000256" key="12">
    <source>
        <dbReference type="SAM" id="Phobius"/>
    </source>
</evidence>
<accession>A0AAZ1XJG3</accession>
<feature type="domain" description="Ig-like" evidence="14">
    <location>
        <begin position="30"/>
        <end position="127"/>
    </location>
</feature>
<evidence type="ECO:0000256" key="10">
    <source>
        <dbReference type="ARBA" id="ARBA00023319"/>
    </source>
</evidence>
<dbReference type="Gene3D" id="2.60.40.10">
    <property type="entry name" value="Immunoglobulins"/>
    <property type="match status" value="3"/>
</dbReference>
<dbReference type="SUPFAM" id="SSF48726">
    <property type="entry name" value="Immunoglobulin"/>
    <property type="match status" value="3"/>
</dbReference>
<keyword evidence="16" id="KW-1185">Reference proteome</keyword>
<evidence type="ECO:0000256" key="2">
    <source>
        <dbReference type="ARBA" id="ARBA00022475"/>
    </source>
</evidence>
<dbReference type="GO" id="GO:0009897">
    <property type="term" value="C:external side of plasma membrane"/>
    <property type="evidence" value="ECO:0007669"/>
    <property type="project" value="TreeGrafter"/>
</dbReference>
<evidence type="ECO:0000256" key="13">
    <source>
        <dbReference type="SAM" id="SignalP"/>
    </source>
</evidence>
<evidence type="ECO:0000256" key="8">
    <source>
        <dbReference type="ARBA" id="ARBA00023170"/>
    </source>
</evidence>
<dbReference type="PROSITE" id="PS50835">
    <property type="entry name" value="IG_LIKE"/>
    <property type="match status" value="3"/>
</dbReference>
<dbReference type="GO" id="GO:0007166">
    <property type="term" value="P:cell surface receptor signaling pathway"/>
    <property type="evidence" value="ECO:0007669"/>
    <property type="project" value="TreeGrafter"/>
</dbReference>
<evidence type="ECO:0000256" key="9">
    <source>
        <dbReference type="ARBA" id="ARBA00023180"/>
    </source>
</evidence>
<dbReference type="PANTHER" id="PTHR25466">
    <property type="entry name" value="T-LYMPHOCYTE ACTIVATION ANTIGEN"/>
    <property type="match status" value="1"/>
</dbReference>
<dbReference type="RefSeq" id="XP_039464094.1">
    <property type="nucleotide sequence ID" value="XM_039608160.1"/>
</dbReference>
<dbReference type="KEGG" id="oau:120437611"/>
<organism evidence="15 16">
    <name type="scientific">Oreochromis aureus</name>
    <name type="common">Israeli tilapia</name>
    <name type="synonym">Chromis aureus</name>
    <dbReference type="NCBI Taxonomy" id="47969"/>
    <lineage>
        <taxon>Eukaryota</taxon>
        <taxon>Metazoa</taxon>
        <taxon>Chordata</taxon>
        <taxon>Craniata</taxon>
        <taxon>Vertebrata</taxon>
        <taxon>Euteleostomi</taxon>
        <taxon>Actinopterygii</taxon>
        <taxon>Neopterygii</taxon>
        <taxon>Teleostei</taxon>
        <taxon>Neoteleostei</taxon>
        <taxon>Acanthomorphata</taxon>
        <taxon>Ovalentaria</taxon>
        <taxon>Cichlomorphae</taxon>
        <taxon>Cichliformes</taxon>
        <taxon>Cichlidae</taxon>
        <taxon>African cichlids</taxon>
        <taxon>Pseudocrenilabrinae</taxon>
        <taxon>Oreochromini</taxon>
        <taxon>Oreochromis</taxon>
    </lineage>
</organism>
<dbReference type="GO" id="GO:0071222">
    <property type="term" value="P:cellular response to lipopolysaccharide"/>
    <property type="evidence" value="ECO:0007669"/>
    <property type="project" value="TreeGrafter"/>
</dbReference>
<dbReference type="InterPro" id="IPR036179">
    <property type="entry name" value="Ig-like_dom_sf"/>
</dbReference>
<sequence length="434" mass="48759">MSGVTASLCSTLLFLGVFVLVSADQKLITAESGQDVTLPCQAPNNNNKIIVLEWSRADLGDKKIIFYRDGKFVPAIQHPSFKNRVDLQDRQMKDGDVSLILKDVTINDAGTYECRVYVEGTQSWQLSSIELRVHPPDQKLITAESGQDVTLPCRAPNNNNKIIVLEWSRAELGDKNILLYRNGKFAPATQHPSFKNRVDLQDRQMKDGDVSLILNNVTINYTGTYECHVYMEETSSWKSISFIYLHVVPPDQKIITAESGQKNVTLSCRAPNNNIIVVKWSRADLGDEYVLLYRDEVFVPATQHPSFKNRVDLQDRQMKDGDVSLILKDVTINDTGTYECRVVQRRANHRKRAILHDKTIDIIYLRVVPPGQTGGDTEDGSVGLIAGLSFSAVLLVAAVVGFLIYRRRKLNPSDPDEAEHLQPECESDEQTQKT</sequence>
<evidence type="ECO:0000313" key="16">
    <source>
        <dbReference type="Proteomes" id="UP000472276"/>
    </source>
</evidence>
<dbReference type="Pfam" id="PF07686">
    <property type="entry name" value="V-set"/>
    <property type="match status" value="3"/>
</dbReference>
<dbReference type="GeneID" id="120437611"/>
<evidence type="ECO:0000313" key="15">
    <source>
        <dbReference type="Ensembl" id="ENSOABP00000067763.1"/>
    </source>
</evidence>
<keyword evidence="5 12" id="KW-1133">Transmembrane helix</keyword>
<evidence type="ECO:0000256" key="4">
    <source>
        <dbReference type="ARBA" id="ARBA00022729"/>
    </source>
</evidence>
<feature type="chain" id="PRO_5044305792" description="Ig-like domain-containing protein" evidence="13">
    <location>
        <begin position="24"/>
        <end position="434"/>
    </location>
</feature>
<dbReference type="GO" id="GO:0006955">
    <property type="term" value="P:immune response"/>
    <property type="evidence" value="ECO:0007669"/>
    <property type="project" value="TreeGrafter"/>
</dbReference>
<dbReference type="Ensembl" id="ENSOABT00000071773.1">
    <property type="protein sequence ID" value="ENSOABP00000067763.1"/>
    <property type="gene ID" value="ENSOABG00000034555.1"/>
</dbReference>
<keyword evidence="6 12" id="KW-0472">Membrane</keyword>
<feature type="signal peptide" evidence="13">
    <location>
        <begin position="1"/>
        <end position="23"/>
    </location>
</feature>
<dbReference type="SMART" id="SM00409">
    <property type="entry name" value="IG"/>
    <property type="match status" value="3"/>
</dbReference>
<protein>
    <recommendedName>
        <fullName evidence="14">Ig-like domain-containing protein</fullName>
    </recommendedName>
</protein>
<dbReference type="GO" id="GO:0031295">
    <property type="term" value="P:T cell costimulation"/>
    <property type="evidence" value="ECO:0007669"/>
    <property type="project" value="TreeGrafter"/>
</dbReference>
<comment type="subcellular location">
    <subcellularLocation>
        <location evidence="1">Cell membrane</location>
        <topology evidence="1">Single-pass type I membrane protein</topology>
    </subcellularLocation>
</comment>
<feature type="domain" description="Ig-like" evidence="14">
    <location>
        <begin position="136"/>
        <end position="241"/>
    </location>
</feature>
<evidence type="ECO:0000256" key="5">
    <source>
        <dbReference type="ARBA" id="ARBA00022989"/>
    </source>
</evidence>